<dbReference type="InterPro" id="IPR011711">
    <property type="entry name" value="GntR_C"/>
</dbReference>
<evidence type="ECO:0000256" key="3">
    <source>
        <dbReference type="ARBA" id="ARBA00023163"/>
    </source>
</evidence>
<dbReference type="InterPro" id="IPR008920">
    <property type="entry name" value="TF_FadR/GntR_C"/>
</dbReference>
<dbReference type="SMART" id="SM00895">
    <property type="entry name" value="FCD"/>
    <property type="match status" value="1"/>
</dbReference>
<dbReference type="Pfam" id="PF07729">
    <property type="entry name" value="FCD"/>
    <property type="match status" value="1"/>
</dbReference>
<dbReference type="CDD" id="cd07377">
    <property type="entry name" value="WHTH_GntR"/>
    <property type="match status" value="1"/>
</dbReference>
<dbReference type="InterPro" id="IPR036388">
    <property type="entry name" value="WH-like_DNA-bd_sf"/>
</dbReference>
<keyword evidence="2" id="KW-0238">DNA-binding</keyword>
<dbReference type="Gene3D" id="1.10.10.10">
    <property type="entry name" value="Winged helix-like DNA-binding domain superfamily/Winged helix DNA-binding domain"/>
    <property type="match status" value="1"/>
</dbReference>
<evidence type="ECO:0000313" key="5">
    <source>
        <dbReference type="EMBL" id="CAG36229.1"/>
    </source>
</evidence>
<dbReference type="InterPro" id="IPR036390">
    <property type="entry name" value="WH_DNA-bd_sf"/>
</dbReference>
<dbReference type="SUPFAM" id="SSF48008">
    <property type="entry name" value="GntR ligand-binding domain-like"/>
    <property type="match status" value="1"/>
</dbReference>
<dbReference type="PANTHER" id="PTHR43537">
    <property type="entry name" value="TRANSCRIPTIONAL REGULATOR, GNTR FAMILY"/>
    <property type="match status" value="1"/>
</dbReference>
<gene>
    <name evidence="5" type="ordered locus">DP1500</name>
</gene>
<dbReference type="SMART" id="SM00345">
    <property type="entry name" value="HTH_GNTR"/>
    <property type="match status" value="1"/>
</dbReference>
<dbReference type="GO" id="GO:0003700">
    <property type="term" value="F:DNA-binding transcription factor activity"/>
    <property type="evidence" value="ECO:0007669"/>
    <property type="project" value="InterPro"/>
</dbReference>
<dbReference type="HOGENOM" id="CLU_017584_5_2_7"/>
<name>Q6AN45_DESPS</name>
<dbReference type="RefSeq" id="WP_011188741.1">
    <property type="nucleotide sequence ID" value="NC_006138.1"/>
</dbReference>
<dbReference type="PROSITE" id="PS50949">
    <property type="entry name" value="HTH_GNTR"/>
    <property type="match status" value="1"/>
</dbReference>
<organism evidence="5 6">
    <name type="scientific">Desulfotalea psychrophila (strain LSv54 / DSM 12343)</name>
    <dbReference type="NCBI Taxonomy" id="177439"/>
    <lineage>
        <taxon>Bacteria</taxon>
        <taxon>Pseudomonadati</taxon>
        <taxon>Thermodesulfobacteriota</taxon>
        <taxon>Desulfobulbia</taxon>
        <taxon>Desulfobulbales</taxon>
        <taxon>Desulfocapsaceae</taxon>
        <taxon>Desulfotalea</taxon>
    </lineage>
</organism>
<dbReference type="OrthoDB" id="9810548at2"/>
<evidence type="ECO:0000256" key="1">
    <source>
        <dbReference type="ARBA" id="ARBA00023015"/>
    </source>
</evidence>
<dbReference type="Proteomes" id="UP000000602">
    <property type="component" value="Chromosome"/>
</dbReference>
<keyword evidence="1" id="KW-0805">Transcription regulation</keyword>
<feature type="domain" description="HTH gntR-type" evidence="4">
    <location>
        <begin position="7"/>
        <end position="74"/>
    </location>
</feature>
<evidence type="ECO:0000256" key="2">
    <source>
        <dbReference type="ARBA" id="ARBA00023125"/>
    </source>
</evidence>
<keyword evidence="6" id="KW-1185">Reference proteome</keyword>
<dbReference type="EMBL" id="CR522870">
    <property type="protein sequence ID" value="CAG36229.1"/>
    <property type="molecule type" value="Genomic_DNA"/>
</dbReference>
<dbReference type="PANTHER" id="PTHR43537:SF5">
    <property type="entry name" value="UXU OPERON TRANSCRIPTIONAL REGULATOR"/>
    <property type="match status" value="1"/>
</dbReference>
<keyword evidence="3" id="KW-0804">Transcription</keyword>
<dbReference type="AlphaFoldDB" id="Q6AN45"/>
<sequence>MAGIVKITYSGQVVKYIKDMVLKGELAPGDQVKEAEISKKLDISRAPVREAMQILINEGLVSSKPQKRKYITALTSKEIIDSYFTGGVLEAAAVAKSLDAYLAKDIVRLEKIVEKMHDLADSDSRSEQLATLDNHFHDVLFSRVDNQLLIELCRRSCQEISKFLLFRYWRNLFSVAEVYSRHKAIVDAIKNGDLVELEKVIRKHYNDSGLRMSRYGIDKIDLTNKGINQD</sequence>
<protein>
    <submittedName>
        <fullName evidence="5">Related to transcription regulator</fullName>
    </submittedName>
</protein>
<dbReference type="PRINTS" id="PR00035">
    <property type="entry name" value="HTHGNTR"/>
</dbReference>
<proteinExistence type="predicted"/>
<dbReference type="InterPro" id="IPR000524">
    <property type="entry name" value="Tscrpt_reg_HTH_GntR"/>
</dbReference>
<evidence type="ECO:0000259" key="4">
    <source>
        <dbReference type="PROSITE" id="PS50949"/>
    </source>
</evidence>
<dbReference type="GO" id="GO:0003677">
    <property type="term" value="F:DNA binding"/>
    <property type="evidence" value="ECO:0007669"/>
    <property type="project" value="UniProtKB-KW"/>
</dbReference>
<dbReference type="eggNOG" id="COG1802">
    <property type="taxonomic scope" value="Bacteria"/>
</dbReference>
<dbReference type="Pfam" id="PF00392">
    <property type="entry name" value="GntR"/>
    <property type="match status" value="1"/>
</dbReference>
<reference evidence="6" key="1">
    <citation type="journal article" date="2004" name="Environ. Microbiol.">
        <title>The genome of Desulfotalea psychrophila, a sulfate-reducing bacterium from permanently cold Arctic sediments.</title>
        <authorList>
            <person name="Rabus R."/>
            <person name="Ruepp A."/>
            <person name="Frickey T."/>
            <person name="Rattei T."/>
            <person name="Fartmann B."/>
            <person name="Stark M."/>
            <person name="Bauer M."/>
            <person name="Zibat A."/>
            <person name="Lombardot T."/>
            <person name="Becker I."/>
            <person name="Amann J."/>
            <person name="Gellner K."/>
            <person name="Teeling H."/>
            <person name="Leuschner W.D."/>
            <person name="Gloeckner F.-O."/>
            <person name="Lupas A.N."/>
            <person name="Amann R."/>
            <person name="Klenk H.-P."/>
        </authorList>
    </citation>
    <scope>NUCLEOTIDE SEQUENCE [LARGE SCALE GENOMIC DNA]</scope>
    <source>
        <strain evidence="6">DSM 12343 / LSv54</strain>
    </source>
</reference>
<dbReference type="SUPFAM" id="SSF46785">
    <property type="entry name" value="Winged helix' DNA-binding domain"/>
    <property type="match status" value="1"/>
</dbReference>
<dbReference type="KEGG" id="dps:DP1500"/>
<evidence type="ECO:0000313" key="6">
    <source>
        <dbReference type="Proteomes" id="UP000000602"/>
    </source>
</evidence>
<dbReference type="STRING" id="177439.DP1500"/>
<accession>Q6AN45</accession>
<dbReference type="Gene3D" id="1.20.120.530">
    <property type="entry name" value="GntR ligand-binding domain-like"/>
    <property type="match status" value="1"/>
</dbReference>